<feature type="transmembrane region" description="Helical" evidence="1">
    <location>
        <begin position="53"/>
        <end position="74"/>
    </location>
</feature>
<dbReference type="InterPro" id="IPR050879">
    <property type="entry name" value="Acyltransferase_3"/>
</dbReference>
<dbReference type="AlphaFoldDB" id="A0A6G1FTA8"/>
<keyword evidence="1" id="KW-1133">Transmembrane helix</keyword>
<feature type="transmembrane region" description="Helical" evidence="1">
    <location>
        <begin position="243"/>
        <end position="263"/>
    </location>
</feature>
<dbReference type="Pfam" id="PF01757">
    <property type="entry name" value="Acyl_transf_3"/>
    <property type="match status" value="1"/>
</dbReference>
<dbReference type="PANTHER" id="PTHR23028:SF128">
    <property type="entry name" value="ACYLTRANSFERASE 3 DOMAIN-CONTAINING PROTEIN"/>
    <property type="match status" value="1"/>
</dbReference>
<dbReference type="InterPro" id="IPR002656">
    <property type="entry name" value="Acyl_transf_3_dom"/>
</dbReference>
<evidence type="ECO:0000313" key="4">
    <source>
        <dbReference type="Proteomes" id="UP000504638"/>
    </source>
</evidence>
<reference evidence="3 5" key="1">
    <citation type="submission" date="2020-01" db="EMBL/GenBank/DDBJ databases">
        <authorList>
            <consortium name="DOE Joint Genome Institute"/>
            <person name="Haridas S."/>
            <person name="Albert R."/>
            <person name="Binder M."/>
            <person name="Bloem J."/>
            <person name="Labutti K."/>
            <person name="Salamov A."/>
            <person name="Andreopoulos B."/>
            <person name="Baker S.E."/>
            <person name="Barry K."/>
            <person name="Bills G."/>
            <person name="Bluhm B.H."/>
            <person name="Cannon C."/>
            <person name="Castanera R."/>
            <person name="Culley D.E."/>
            <person name="Daum C."/>
            <person name="Ezra D."/>
            <person name="Gonzalez J.B."/>
            <person name="Henrissat B."/>
            <person name="Kuo A."/>
            <person name="Liang C."/>
            <person name="Lipzen A."/>
            <person name="Lutzoni F."/>
            <person name="Magnuson J."/>
            <person name="Mondo S."/>
            <person name="Nolan M."/>
            <person name="Ohm R."/>
            <person name="Pangilinan J."/>
            <person name="Park H.-J."/>
            <person name="Ramirez L."/>
            <person name="Alfaro M."/>
            <person name="Sun H."/>
            <person name="Tritt A."/>
            <person name="Yoshinaga Y."/>
            <person name="Zwiers L.-H."/>
            <person name="Turgeon B.G."/>
            <person name="Goodwin S.B."/>
            <person name="Spatafora J.W."/>
            <person name="Crous P.W."/>
            <person name="Grigoriev I.V."/>
        </authorList>
    </citation>
    <scope>NUCLEOTIDE SEQUENCE</scope>
    <source>
        <strain evidence="3 5">CBS 781.70</strain>
    </source>
</reference>
<dbReference type="EMBL" id="ML975176">
    <property type="protein sequence ID" value="KAF1809003.1"/>
    <property type="molecule type" value="Genomic_DNA"/>
</dbReference>
<sequence>MASNSRESNWVDGLRGIAAFIVVSGHVLTAFAPEIHAPSNAADEPPTLMQLPFFRLLIAGRAAVALFFLITGYVNTLGPLVKAKAAGVDVAFSGLSKNALKRPAQLILPAFFATLISWGLANVGAYKMGKHIDATWIRQGYHAPGTSISSAIYSLFHAEASTWTEGWNEYDGIQWAMIVLLEGSMIVYLTLLATLPVTPKARRVGFLAVYFYGWIAGTAQKTMNVAFGMLLADLHVEVGADAALLPAPFPIISLVLGLFLCSFPQDAPDRTAWTRIMVNMMSPITPAEADIRKYWDSIGACLIVLGVYSSPNARRILSHRFFNFLGRVSLPVYLIHNQLMKTVLTWLIYLPSALNPPVNEQTGEQMDLQRGSSLHMAASVVVFFVITYRLALVWTKTVDPLCARIVDRMTKWAYDEEYRPAGGKPVVLPP</sequence>
<name>A0A6G1FTA8_9PEZI</name>
<dbReference type="PANTHER" id="PTHR23028">
    <property type="entry name" value="ACETYLTRANSFERASE"/>
    <property type="match status" value="1"/>
</dbReference>
<reference evidence="5" key="2">
    <citation type="submission" date="2020-04" db="EMBL/GenBank/DDBJ databases">
        <authorList>
            <consortium name="NCBI Genome Project"/>
        </authorList>
    </citation>
    <scope>NUCLEOTIDE SEQUENCE</scope>
    <source>
        <strain evidence="5">CBS 781.70</strain>
    </source>
</reference>
<dbReference type="Proteomes" id="UP000504638">
    <property type="component" value="Unplaced"/>
</dbReference>
<keyword evidence="4" id="KW-1185">Reference proteome</keyword>
<feature type="transmembrane region" description="Helical" evidence="1">
    <location>
        <begin position="207"/>
        <end position="231"/>
    </location>
</feature>
<feature type="transmembrane region" description="Helical" evidence="1">
    <location>
        <begin position="106"/>
        <end position="126"/>
    </location>
</feature>
<feature type="domain" description="Acyltransferase 3" evidence="2">
    <location>
        <begin position="9"/>
        <end position="359"/>
    </location>
</feature>
<keyword evidence="1" id="KW-0812">Transmembrane</keyword>
<gene>
    <name evidence="3 5" type="ORF">P152DRAFT_172989</name>
</gene>
<proteinExistence type="predicted"/>
<organism evidence="3">
    <name type="scientific">Eremomyces bilateralis CBS 781.70</name>
    <dbReference type="NCBI Taxonomy" id="1392243"/>
    <lineage>
        <taxon>Eukaryota</taxon>
        <taxon>Fungi</taxon>
        <taxon>Dikarya</taxon>
        <taxon>Ascomycota</taxon>
        <taxon>Pezizomycotina</taxon>
        <taxon>Dothideomycetes</taxon>
        <taxon>Dothideomycetes incertae sedis</taxon>
        <taxon>Eremomycetales</taxon>
        <taxon>Eremomycetaceae</taxon>
        <taxon>Eremomyces</taxon>
    </lineage>
</organism>
<feature type="transmembrane region" description="Helical" evidence="1">
    <location>
        <begin position="173"/>
        <end position="195"/>
    </location>
</feature>
<feature type="transmembrane region" description="Helical" evidence="1">
    <location>
        <begin position="12"/>
        <end position="33"/>
    </location>
</feature>
<feature type="transmembrane region" description="Helical" evidence="1">
    <location>
        <begin position="374"/>
        <end position="394"/>
    </location>
</feature>
<evidence type="ECO:0000313" key="5">
    <source>
        <dbReference type="RefSeq" id="XP_033530634.1"/>
    </source>
</evidence>
<keyword evidence="1" id="KW-0472">Membrane</keyword>
<reference evidence="5" key="3">
    <citation type="submission" date="2025-04" db="UniProtKB">
        <authorList>
            <consortium name="RefSeq"/>
        </authorList>
    </citation>
    <scope>IDENTIFICATION</scope>
    <source>
        <strain evidence="5">CBS 781.70</strain>
    </source>
</reference>
<accession>A0A6G1FTA8</accession>
<evidence type="ECO:0000256" key="1">
    <source>
        <dbReference type="SAM" id="Phobius"/>
    </source>
</evidence>
<evidence type="ECO:0000259" key="2">
    <source>
        <dbReference type="Pfam" id="PF01757"/>
    </source>
</evidence>
<evidence type="ECO:0000313" key="3">
    <source>
        <dbReference type="EMBL" id="KAF1809003.1"/>
    </source>
</evidence>
<protein>
    <recommendedName>
        <fullName evidence="2">Acyltransferase 3 domain-containing protein</fullName>
    </recommendedName>
</protein>
<dbReference type="OrthoDB" id="5405781at2759"/>
<dbReference type="GeneID" id="54414682"/>
<dbReference type="RefSeq" id="XP_033530634.1">
    <property type="nucleotide sequence ID" value="XM_033674112.1"/>
</dbReference>
<dbReference type="GO" id="GO:0016747">
    <property type="term" value="F:acyltransferase activity, transferring groups other than amino-acyl groups"/>
    <property type="evidence" value="ECO:0007669"/>
    <property type="project" value="InterPro"/>
</dbReference>